<dbReference type="SUPFAM" id="SSF48452">
    <property type="entry name" value="TPR-like"/>
    <property type="match status" value="1"/>
</dbReference>
<feature type="compositionally biased region" description="Low complexity" evidence="7">
    <location>
        <begin position="537"/>
        <end position="564"/>
    </location>
</feature>
<keyword evidence="4" id="KW-0508">mRNA splicing</keyword>
<feature type="compositionally biased region" description="Polar residues" evidence="7">
    <location>
        <begin position="565"/>
        <end position="582"/>
    </location>
</feature>
<evidence type="ECO:0000256" key="2">
    <source>
        <dbReference type="ARBA" id="ARBA00022664"/>
    </source>
</evidence>
<dbReference type="Pfam" id="PF23240">
    <property type="entry name" value="HAT_PRP39_N"/>
    <property type="match status" value="1"/>
</dbReference>
<dbReference type="PANTHER" id="PTHR17204">
    <property type="entry name" value="PRE-MRNA PROCESSING PROTEIN PRP39-RELATED"/>
    <property type="match status" value="1"/>
</dbReference>
<dbReference type="InterPro" id="IPR059164">
    <property type="entry name" value="HAT_PRP39_C"/>
</dbReference>
<sequence length="617" mass="71235">MEVEVNEDKLKMEQDVKDDVEGKDDSGEMPEDAKLWKKVKSDPTDFDSWVRLASMLEQKDDYGNFRKCLKELLKEYPLCYGYWTKLCELEKRHNHPDRQLKACEEGIEAAKHCHEMWTYYCCMDFDAKDEMLVAETRRRFERAATNVGNDFQAHSFWNKYIAFETQNEEYRRVANIYQRILGIPLSLLDEYYKKYKEFASSRPLNDLLSESESKVFDPKSVEESEKQRSEIMARHEQVYLQTSQIKAAVDPFENHISRAYFHVKEVEDADISNWHSYLDYCEKWTKQAPHRFQPTTKVYERCLVACASYPEFWNRYANFVAAHESESKAREIFERATRIFTKRQPEAFLEYASFEEAAGAVDHARELYKHVLENVSPGLTEGIVNLANLERRQGNLKLALDILTKAMGQADDNNLASLTIFAAKFARNHLSDDEKAQAFFEEAVKKVSGDLSLWLAYISMETSKPKFGFNEVKELYERALGGSNLSEDDTVVLAAHYLEFAANNAKDIKFVRSVQSRFPNVSTLLVFSEKKGQDVSTAQTQAQQQQTVAQNPQAPQAAAHTTQPSTGTTADQTQTQNGYDQQTSEYYQTYGYGYQYPQGYDYNAWQQQYSAAQTAAQ</sequence>
<organism evidence="8">
    <name type="scientific">Lotharella oceanica</name>
    <dbReference type="NCBI Taxonomy" id="641309"/>
    <lineage>
        <taxon>Eukaryota</taxon>
        <taxon>Sar</taxon>
        <taxon>Rhizaria</taxon>
        <taxon>Cercozoa</taxon>
        <taxon>Chlorarachniophyceae</taxon>
        <taxon>Lotharella</taxon>
    </lineage>
</organism>
<dbReference type="PANTHER" id="PTHR17204:SF5">
    <property type="entry name" value="PRE-MRNA-PROCESSING FACTOR 39"/>
    <property type="match status" value="1"/>
</dbReference>
<dbReference type="Pfam" id="PF23241">
    <property type="entry name" value="HAT_PRP39_C"/>
    <property type="match status" value="1"/>
</dbReference>
<dbReference type="EMBL" id="HBHP01011204">
    <property type="protein sequence ID" value="CAD9757919.1"/>
    <property type="molecule type" value="Transcribed_RNA"/>
</dbReference>
<dbReference type="GO" id="GO:0071004">
    <property type="term" value="C:U2-type prespliceosome"/>
    <property type="evidence" value="ECO:0007669"/>
    <property type="project" value="TreeGrafter"/>
</dbReference>
<dbReference type="SMART" id="SM00386">
    <property type="entry name" value="HAT"/>
    <property type="match status" value="7"/>
</dbReference>
<feature type="region of interest" description="Disordered" evidence="7">
    <location>
        <begin position="1"/>
        <end position="32"/>
    </location>
</feature>
<gene>
    <name evidence="8" type="ORF">LSP00402_LOCUS6926</name>
</gene>
<evidence type="ECO:0000256" key="1">
    <source>
        <dbReference type="ARBA" id="ARBA00004123"/>
    </source>
</evidence>
<evidence type="ECO:0000256" key="4">
    <source>
        <dbReference type="ARBA" id="ARBA00023187"/>
    </source>
</evidence>
<dbReference type="Gene3D" id="1.25.40.10">
    <property type="entry name" value="Tetratricopeptide repeat domain"/>
    <property type="match status" value="2"/>
</dbReference>
<evidence type="ECO:0008006" key="9">
    <source>
        <dbReference type="Google" id="ProtNLM"/>
    </source>
</evidence>
<feature type="region of interest" description="Disordered" evidence="7">
    <location>
        <begin position="536"/>
        <end position="582"/>
    </location>
</feature>
<dbReference type="GO" id="GO:0000395">
    <property type="term" value="P:mRNA 5'-splice site recognition"/>
    <property type="evidence" value="ECO:0007669"/>
    <property type="project" value="TreeGrafter"/>
</dbReference>
<comment type="similarity">
    <text evidence="6">Belongs to the PRP39 family.</text>
</comment>
<proteinExistence type="inferred from homology"/>
<dbReference type="AlphaFoldDB" id="A0A7S2TNK8"/>
<dbReference type="GO" id="GO:0005685">
    <property type="term" value="C:U1 snRNP"/>
    <property type="evidence" value="ECO:0007669"/>
    <property type="project" value="TreeGrafter"/>
</dbReference>
<keyword evidence="5" id="KW-0539">Nucleus</keyword>
<dbReference type="InterPro" id="IPR011990">
    <property type="entry name" value="TPR-like_helical_dom_sf"/>
</dbReference>
<keyword evidence="3" id="KW-0677">Repeat</keyword>
<name>A0A7S2TNK8_9EUKA</name>
<evidence type="ECO:0000256" key="7">
    <source>
        <dbReference type="SAM" id="MobiDB-lite"/>
    </source>
</evidence>
<dbReference type="GO" id="GO:0030627">
    <property type="term" value="F:pre-mRNA 5'-splice site binding"/>
    <property type="evidence" value="ECO:0007669"/>
    <property type="project" value="TreeGrafter"/>
</dbReference>
<comment type="subcellular location">
    <subcellularLocation>
        <location evidence="1">Nucleus</location>
    </subcellularLocation>
</comment>
<evidence type="ECO:0000313" key="8">
    <source>
        <dbReference type="EMBL" id="CAD9757919.1"/>
    </source>
</evidence>
<evidence type="ECO:0000256" key="6">
    <source>
        <dbReference type="ARBA" id="ARBA00038019"/>
    </source>
</evidence>
<protein>
    <recommendedName>
        <fullName evidence="9">Suppressor of forked domain-containing protein</fullName>
    </recommendedName>
</protein>
<reference evidence="8" key="1">
    <citation type="submission" date="2021-01" db="EMBL/GenBank/DDBJ databases">
        <authorList>
            <person name="Corre E."/>
            <person name="Pelletier E."/>
            <person name="Niang G."/>
            <person name="Scheremetjew M."/>
            <person name="Finn R."/>
            <person name="Kale V."/>
            <person name="Holt S."/>
            <person name="Cochrane G."/>
            <person name="Meng A."/>
            <person name="Brown T."/>
            <person name="Cohen L."/>
        </authorList>
    </citation>
    <scope>NUCLEOTIDE SEQUENCE</scope>
    <source>
        <strain evidence="8">CCMP622</strain>
    </source>
</reference>
<dbReference type="GO" id="GO:0000243">
    <property type="term" value="C:commitment complex"/>
    <property type="evidence" value="ECO:0007669"/>
    <property type="project" value="TreeGrafter"/>
</dbReference>
<accession>A0A7S2TNK8</accession>
<evidence type="ECO:0000256" key="5">
    <source>
        <dbReference type="ARBA" id="ARBA00023242"/>
    </source>
</evidence>
<evidence type="ECO:0000256" key="3">
    <source>
        <dbReference type="ARBA" id="ARBA00022737"/>
    </source>
</evidence>
<keyword evidence="2" id="KW-0507">mRNA processing</keyword>
<dbReference type="InterPro" id="IPR003107">
    <property type="entry name" value="HAT"/>
</dbReference>